<name>A0AAP9EBB5_LEULA</name>
<dbReference type="AlphaFoldDB" id="A0AAP9EBB5"/>
<evidence type="ECO:0008006" key="3">
    <source>
        <dbReference type="Google" id="ProtNLM"/>
    </source>
</evidence>
<dbReference type="GeneID" id="66530666"/>
<sequence length="144" mass="16884">MDRYEYDLSLYSEKIDDVISKYNIKIRHVTAEATDPSFSFPKRNTIIMNDAYKSNISPLFIMAHEIFHTIGKNANQQIYAFSPLAKLDEEKNAHLFALNLFFDTIEDNYIPNYIEVMYALGLPLSMEHLVRQVWIEHSSRDFVI</sequence>
<dbReference type="RefSeq" id="WP_147000631.1">
    <property type="nucleotide sequence ID" value="NZ_CP042387.1"/>
</dbReference>
<evidence type="ECO:0000313" key="2">
    <source>
        <dbReference type="Proteomes" id="UP000321298"/>
    </source>
</evidence>
<protein>
    <recommendedName>
        <fullName evidence="3">ImmA/IrrE family metallo-endopeptidase</fullName>
    </recommendedName>
</protein>
<accession>A0AAP9EBB5</accession>
<evidence type="ECO:0000313" key="1">
    <source>
        <dbReference type="EMBL" id="QEA43289.1"/>
    </source>
</evidence>
<dbReference type="EMBL" id="CP042387">
    <property type="protein sequence ID" value="QEA43289.1"/>
    <property type="molecule type" value="Genomic_DNA"/>
</dbReference>
<organism evidence="1 2">
    <name type="scientific">Leuconostoc lactis</name>
    <dbReference type="NCBI Taxonomy" id="1246"/>
    <lineage>
        <taxon>Bacteria</taxon>
        <taxon>Bacillati</taxon>
        <taxon>Bacillota</taxon>
        <taxon>Bacilli</taxon>
        <taxon>Lactobacillales</taxon>
        <taxon>Lactobacillaceae</taxon>
        <taxon>Leuconostoc</taxon>
    </lineage>
</organism>
<reference evidence="1 2" key="1">
    <citation type="submission" date="2019-06" db="EMBL/GenBank/DDBJ databases">
        <title>Genome analyses of bacteria isolated from kimchi.</title>
        <authorList>
            <person name="Lee S."/>
            <person name="Ahn S."/>
            <person name="Roh S."/>
        </authorList>
    </citation>
    <scope>NUCLEOTIDE SEQUENCE [LARGE SCALE GENOMIC DNA]</scope>
    <source>
        <strain evidence="1 2">CBA3625</strain>
    </source>
</reference>
<proteinExistence type="predicted"/>
<keyword evidence="2" id="KW-1185">Reference proteome</keyword>
<dbReference type="Proteomes" id="UP000321298">
    <property type="component" value="Chromosome"/>
</dbReference>
<gene>
    <name evidence="1" type="ORF">FGL83_00575</name>
</gene>